<sequence>MDRQSWRELVCILCLSIATMCLMNGYDTQSFIVEAVLHSVHMREPTRIAKHAGYYGQAVLYGTYAAATVFAPWICLRLGSNWSLLVGSFLFTTYHAGFFMLNSHFYYLSQAFNGIGFAYACFTVYYSGQGLYISEHSTRATITRNSSLVSSIGNSSMLLGGFVLFVIFYVSENLTEVFKTAGNVVATNYRNFLDAEIYAIYGVLLTVTVISNIIFTIMLTMKARGDKLEPIEKSTLRSQLGHFFNTACEPKMLLLSFFFIFYGFHVSFWLGAYPTTFAFSKALSSNIYLPAFYSGMVGLGNIIGTFNVQYGEIVCCILGILHGMIDCCSCSMRSLICTMALPRKRLQAYSLAKLYQSMASCAAYFLSPHLTVMVWIAILAGSQILSAVGFFVVSREISCEDPASMDRPTSVQKINPIQDNYIDQYNS</sequence>
<keyword evidence="8" id="KW-1185">Reference proteome</keyword>
<keyword evidence="5 6" id="KW-0472">Membrane</keyword>
<dbReference type="SUPFAM" id="SSF103473">
    <property type="entry name" value="MFS general substrate transporter"/>
    <property type="match status" value="1"/>
</dbReference>
<comment type="similarity">
    <text evidence="2">Belongs to the unc-93 family.</text>
</comment>
<dbReference type="PANTHER" id="PTHR23294">
    <property type="entry name" value="ET TRANSLATION PRODUCT-RELATED"/>
    <property type="match status" value="1"/>
</dbReference>
<dbReference type="GO" id="GO:0016020">
    <property type="term" value="C:membrane"/>
    <property type="evidence" value="ECO:0007669"/>
    <property type="project" value="UniProtKB-SubCell"/>
</dbReference>
<dbReference type="PANTHER" id="PTHR23294:SF18">
    <property type="entry name" value="UNC93-LIKE PROTEIN MFSD11"/>
    <property type="match status" value="1"/>
</dbReference>
<evidence type="ECO:0000256" key="7">
    <source>
        <dbReference type="SAM" id="SignalP"/>
    </source>
</evidence>
<feature type="transmembrane region" description="Helical" evidence="6">
    <location>
        <begin position="82"/>
        <end position="101"/>
    </location>
</feature>
<evidence type="ECO:0000256" key="4">
    <source>
        <dbReference type="ARBA" id="ARBA00022989"/>
    </source>
</evidence>
<dbReference type="InterPro" id="IPR010291">
    <property type="entry name" value="Ion_channel_UNC-93"/>
</dbReference>
<keyword evidence="3 6" id="KW-0812">Transmembrane</keyword>
<proteinExistence type="inferred from homology"/>
<dbReference type="AlphaFoldDB" id="A0A158P8C0"/>
<evidence type="ECO:0000256" key="3">
    <source>
        <dbReference type="ARBA" id="ARBA00022692"/>
    </source>
</evidence>
<dbReference type="InterPro" id="IPR051617">
    <property type="entry name" value="UNC-93-like_regulator"/>
</dbReference>
<organism evidence="8 9">
    <name type="scientific">Angiostrongylus cantonensis</name>
    <name type="common">Rat lungworm</name>
    <dbReference type="NCBI Taxonomy" id="6313"/>
    <lineage>
        <taxon>Eukaryota</taxon>
        <taxon>Metazoa</taxon>
        <taxon>Ecdysozoa</taxon>
        <taxon>Nematoda</taxon>
        <taxon>Chromadorea</taxon>
        <taxon>Rhabditida</taxon>
        <taxon>Rhabditina</taxon>
        <taxon>Rhabditomorpha</taxon>
        <taxon>Strongyloidea</taxon>
        <taxon>Metastrongylidae</taxon>
        <taxon>Angiostrongylus</taxon>
    </lineage>
</organism>
<feature type="transmembrane region" description="Helical" evidence="6">
    <location>
        <begin position="292"/>
        <end position="325"/>
    </location>
</feature>
<feature type="transmembrane region" description="Helical" evidence="6">
    <location>
        <begin position="198"/>
        <end position="219"/>
    </location>
</feature>
<dbReference type="Gene3D" id="1.20.1250.20">
    <property type="entry name" value="MFS general substrate transporter like domains"/>
    <property type="match status" value="1"/>
</dbReference>
<feature type="transmembrane region" description="Helical" evidence="6">
    <location>
        <begin position="54"/>
        <end position="75"/>
    </location>
</feature>
<evidence type="ECO:0000256" key="1">
    <source>
        <dbReference type="ARBA" id="ARBA00004141"/>
    </source>
</evidence>
<dbReference type="InterPro" id="IPR036259">
    <property type="entry name" value="MFS_trans_sf"/>
</dbReference>
<dbReference type="Pfam" id="PF05978">
    <property type="entry name" value="UNC-93"/>
    <property type="match status" value="2"/>
</dbReference>
<dbReference type="WBParaSite" id="ACAC_0000690901-mRNA-1">
    <property type="protein sequence ID" value="ACAC_0000690901-mRNA-1"/>
    <property type="gene ID" value="ACAC_0000690901"/>
</dbReference>
<reference evidence="9" key="2">
    <citation type="submission" date="2016-04" db="UniProtKB">
        <authorList>
            <consortium name="WormBaseParasite"/>
        </authorList>
    </citation>
    <scope>IDENTIFICATION</scope>
</reference>
<feature type="transmembrane region" description="Helical" evidence="6">
    <location>
        <begin position="372"/>
        <end position="393"/>
    </location>
</feature>
<name>A0A158P8C0_ANGCA</name>
<evidence type="ECO:0000256" key="2">
    <source>
        <dbReference type="ARBA" id="ARBA00009172"/>
    </source>
</evidence>
<comment type="subcellular location">
    <subcellularLocation>
        <location evidence="1">Membrane</location>
        <topology evidence="1">Multi-pass membrane protein</topology>
    </subcellularLocation>
</comment>
<feature type="transmembrane region" description="Helical" evidence="6">
    <location>
        <begin position="252"/>
        <end position="272"/>
    </location>
</feature>
<feature type="transmembrane region" description="Helical" evidence="6">
    <location>
        <begin position="107"/>
        <end position="127"/>
    </location>
</feature>
<protein>
    <submittedName>
        <fullName evidence="9">UNC93-like protein MFSD11</fullName>
    </submittedName>
</protein>
<feature type="signal peptide" evidence="7">
    <location>
        <begin position="1"/>
        <end position="21"/>
    </location>
</feature>
<feature type="chain" id="PRO_5007630108" evidence="7">
    <location>
        <begin position="22"/>
        <end position="427"/>
    </location>
</feature>
<evidence type="ECO:0000313" key="8">
    <source>
        <dbReference type="Proteomes" id="UP000035642"/>
    </source>
</evidence>
<feature type="transmembrane region" description="Helical" evidence="6">
    <location>
        <begin position="148"/>
        <end position="170"/>
    </location>
</feature>
<dbReference type="Proteomes" id="UP000035642">
    <property type="component" value="Unassembled WGS sequence"/>
</dbReference>
<keyword evidence="4 6" id="KW-1133">Transmembrane helix</keyword>
<accession>A0A158P8C0</accession>
<evidence type="ECO:0000256" key="5">
    <source>
        <dbReference type="ARBA" id="ARBA00023136"/>
    </source>
</evidence>
<keyword evidence="7" id="KW-0732">Signal</keyword>
<evidence type="ECO:0000256" key="6">
    <source>
        <dbReference type="SAM" id="Phobius"/>
    </source>
</evidence>
<evidence type="ECO:0000313" key="9">
    <source>
        <dbReference type="WBParaSite" id="ACAC_0000690901-mRNA-1"/>
    </source>
</evidence>
<dbReference type="STRING" id="6313.A0A158P8C0"/>
<reference evidence="8" key="1">
    <citation type="submission" date="2012-09" db="EMBL/GenBank/DDBJ databases">
        <authorList>
            <person name="Martin A.A."/>
        </authorList>
    </citation>
    <scope>NUCLEOTIDE SEQUENCE</scope>
</reference>